<dbReference type="Pfam" id="PF04230">
    <property type="entry name" value="PS_pyruv_trans"/>
    <property type="match status" value="1"/>
</dbReference>
<dbReference type="OrthoDB" id="205663at2157"/>
<gene>
    <name evidence="2" type="ORF">HAPAU_29910</name>
</gene>
<keyword evidence="3" id="KW-1185">Reference proteome</keyword>
<dbReference type="InterPro" id="IPR007345">
    <property type="entry name" value="Polysacch_pyruvyl_Trfase"/>
</dbReference>
<sequence length="331" mass="38198">MRILLLRTWTTNIGNGFIDKGAKAILSRAFPEANIIEVSGYPNFTAERKDIGVLPEPLSEYENRIRNLTRSKAPHLDRFVNVSDFLDADLAVLPGCILYRYTLEKYLPTLKGLKDRGIPILLLGAGGGDYQKNTQKYVKSVLRQIEPIGLITRDEVAYKCYESDVEFAHNGIDCAFFINDWYQPPKADRQFTNLAFDKIDEPAAFSNSENVIRLDHFPFEQPHGDIYQKIKKYWKQSSFFDKENFFVSDLVEDYLFFYSNARVTHSDRIHACLPTLAYGNRAKFWFETPRGALFDRVLDDDIEKNRVKLDQAKMSHLKSEQVDALRKVVSE</sequence>
<name>A0A151AB96_9EURY</name>
<reference evidence="2 3" key="1">
    <citation type="submission" date="2016-02" db="EMBL/GenBank/DDBJ databases">
        <title>Genome sequence of Halalkalicoccus paucihalophilus DSM 24557.</title>
        <authorList>
            <person name="Poehlein A."/>
            <person name="Daniel R."/>
        </authorList>
    </citation>
    <scope>NUCLEOTIDE SEQUENCE [LARGE SCALE GENOMIC DNA]</scope>
    <source>
        <strain evidence="2 3">DSM 24557</strain>
    </source>
</reference>
<dbReference type="Proteomes" id="UP000075321">
    <property type="component" value="Unassembled WGS sequence"/>
</dbReference>
<feature type="domain" description="Polysaccharide pyruvyl transferase" evidence="1">
    <location>
        <begin position="12"/>
        <end position="279"/>
    </location>
</feature>
<dbReference type="GO" id="GO:0016740">
    <property type="term" value="F:transferase activity"/>
    <property type="evidence" value="ECO:0007669"/>
    <property type="project" value="UniProtKB-KW"/>
</dbReference>
<evidence type="ECO:0000313" key="3">
    <source>
        <dbReference type="Proteomes" id="UP000075321"/>
    </source>
</evidence>
<accession>A0A151AB96</accession>
<dbReference type="RefSeq" id="WP_066384240.1">
    <property type="nucleotide sequence ID" value="NZ_LTAZ01000011.1"/>
</dbReference>
<dbReference type="EMBL" id="LTAZ01000011">
    <property type="protein sequence ID" value="KYH24899.1"/>
    <property type="molecule type" value="Genomic_DNA"/>
</dbReference>
<dbReference type="PATRIC" id="fig|1008153.3.peg.3097"/>
<proteinExistence type="predicted"/>
<comment type="caution">
    <text evidence="2">The sequence shown here is derived from an EMBL/GenBank/DDBJ whole genome shotgun (WGS) entry which is preliminary data.</text>
</comment>
<keyword evidence="2" id="KW-0808">Transferase</keyword>
<organism evidence="2 3">
    <name type="scientific">Halalkalicoccus paucihalophilus</name>
    <dbReference type="NCBI Taxonomy" id="1008153"/>
    <lineage>
        <taxon>Archaea</taxon>
        <taxon>Methanobacteriati</taxon>
        <taxon>Methanobacteriota</taxon>
        <taxon>Stenosarchaea group</taxon>
        <taxon>Halobacteria</taxon>
        <taxon>Halobacteriales</taxon>
        <taxon>Halococcaceae</taxon>
        <taxon>Halalkalicoccus</taxon>
    </lineage>
</organism>
<dbReference type="AlphaFoldDB" id="A0A151AB96"/>
<evidence type="ECO:0000259" key="1">
    <source>
        <dbReference type="Pfam" id="PF04230"/>
    </source>
</evidence>
<evidence type="ECO:0000313" key="2">
    <source>
        <dbReference type="EMBL" id="KYH24899.1"/>
    </source>
</evidence>
<protein>
    <submittedName>
        <fullName evidence="2">Polysaccharide pyruvyl transferase</fullName>
    </submittedName>
</protein>